<protein>
    <submittedName>
        <fullName evidence="1">Uncharacterized protein</fullName>
    </submittedName>
</protein>
<comment type="caution">
    <text evidence="1">The sequence shown here is derived from an EMBL/GenBank/DDBJ whole genome shotgun (WGS) entry which is preliminary data.</text>
</comment>
<evidence type="ECO:0000313" key="2">
    <source>
        <dbReference type="Proteomes" id="UP001367508"/>
    </source>
</evidence>
<gene>
    <name evidence="1" type="ORF">VNO77_02986</name>
</gene>
<name>A0AAN9R3H0_CANGL</name>
<evidence type="ECO:0000313" key="1">
    <source>
        <dbReference type="EMBL" id="KAK7360965.1"/>
    </source>
</evidence>
<dbReference type="AlphaFoldDB" id="A0AAN9R3H0"/>
<dbReference type="Proteomes" id="UP001367508">
    <property type="component" value="Unassembled WGS sequence"/>
</dbReference>
<proteinExistence type="predicted"/>
<keyword evidence="2" id="KW-1185">Reference proteome</keyword>
<sequence>MIENLAWSYGRDAHLSLLIIEASRIFSSVPKLEKETSAKIKIHRTKANTGEKGELKPGIDIQCNYKEMRVNISADSFDKGNVAMSLMELLIVFVTRNLAPGSTPSMSLSRDITNVPSQSQEGPLLMQSLSLWKIKLWCNQ</sequence>
<reference evidence="1 2" key="1">
    <citation type="submission" date="2024-01" db="EMBL/GenBank/DDBJ databases">
        <title>The genomes of 5 underutilized Papilionoideae crops provide insights into root nodulation and disease resistanc.</title>
        <authorList>
            <person name="Jiang F."/>
        </authorList>
    </citation>
    <scope>NUCLEOTIDE SEQUENCE [LARGE SCALE GENOMIC DNA]</scope>
    <source>
        <strain evidence="1">LVBAO_FW01</strain>
        <tissue evidence="1">Leaves</tissue>
    </source>
</reference>
<accession>A0AAN9R3H0</accession>
<dbReference type="EMBL" id="JAYMYQ010000001">
    <property type="protein sequence ID" value="KAK7360965.1"/>
    <property type="molecule type" value="Genomic_DNA"/>
</dbReference>
<organism evidence="1 2">
    <name type="scientific">Canavalia gladiata</name>
    <name type="common">Sword bean</name>
    <name type="synonym">Dolichos gladiatus</name>
    <dbReference type="NCBI Taxonomy" id="3824"/>
    <lineage>
        <taxon>Eukaryota</taxon>
        <taxon>Viridiplantae</taxon>
        <taxon>Streptophyta</taxon>
        <taxon>Embryophyta</taxon>
        <taxon>Tracheophyta</taxon>
        <taxon>Spermatophyta</taxon>
        <taxon>Magnoliopsida</taxon>
        <taxon>eudicotyledons</taxon>
        <taxon>Gunneridae</taxon>
        <taxon>Pentapetalae</taxon>
        <taxon>rosids</taxon>
        <taxon>fabids</taxon>
        <taxon>Fabales</taxon>
        <taxon>Fabaceae</taxon>
        <taxon>Papilionoideae</taxon>
        <taxon>50 kb inversion clade</taxon>
        <taxon>NPAAA clade</taxon>
        <taxon>indigoferoid/millettioid clade</taxon>
        <taxon>Phaseoleae</taxon>
        <taxon>Canavalia</taxon>
    </lineage>
</organism>